<feature type="domain" description="Protein kinase" evidence="1">
    <location>
        <begin position="232"/>
        <end position="430"/>
    </location>
</feature>
<reference evidence="2" key="1">
    <citation type="submission" date="2022-07" db="EMBL/GenBank/DDBJ databases">
        <title>Phylogenomic reconstructions and comparative analyses of Kickxellomycotina fungi.</title>
        <authorList>
            <person name="Reynolds N.K."/>
            <person name="Stajich J.E."/>
            <person name="Barry K."/>
            <person name="Grigoriev I.V."/>
            <person name="Crous P."/>
            <person name="Smith M.E."/>
        </authorList>
    </citation>
    <scope>NUCLEOTIDE SEQUENCE</scope>
    <source>
        <strain evidence="2">BCRC 34297</strain>
    </source>
</reference>
<evidence type="ECO:0000259" key="1">
    <source>
        <dbReference type="PROSITE" id="PS50011"/>
    </source>
</evidence>
<dbReference type="AlphaFoldDB" id="A0A9W8LAC8"/>
<dbReference type="InterPro" id="IPR000719">
    <property type="entry name" value="Prot_kinase_dom"/>
</dbReference>
<gene>
    <name evidence="2" type="ORF">GGI19_004069</name>
</gene>
<dbReference type="PROSITE" id="PS50011">
    <property type="entry name" value="PROTEIN_KINASE_DOM"/>
    <property type="match status" value="1"/>
</dbReference>
<dbReference type="InterPro" id="IPR011009">
    <property type="entry name" value="Kinase-like_dom_sf"/>
</dbReference>
<dbReference type="InterPro" id="IPR040976">
    <property type="entry name" value="Pkinase_fungal"/>
</dbReference>
<accession>A0A9W8LAC8</accession>
<name>A0A9W8LAC8_9FUNG</name>
<evidence type="ECO:0000313" key="3">
    <source>
        <dbReference type="Proteomes" id="UP001140011"/>
    </source>
</evidence>
<proteinExistence type="predicted"/>
<organism evidence="2 3">
    <name type="scientific">Coemansia pectinata</name>
    <dbReference type="NCBI Taxonomy" id="1052879"/>
    <lineage>
        <taxon>Eukaryota</taxon>
        <taxon>Fungi</taxon>
        <taxon>Fungi incertae sedis</taxon>
        <taxon>Zoopagomycota</taxon>
        <taxon>Kickxellomycotina</taxon>
        <taxon>Kickxellomycetes</taxon>
        <taxon>Kickxellales</taxon>
        <taxon>Kickxellaceae</taxon>
        <taxon>Coemansia</taxon>
    </lineage>
</organism>
<dbReference type="Pfam" id="PF17667">
    <property type="entry name" value="Pkinase_fungal"/>
    <property type="match status" value="1"/>
</dbReference>
<dbReference type="Proteomes" id="UP001140011">
    <property type="component" value="Unassembled WGS sequence"/>
</dbReference>
<keyword evidence="3" id="KW-1185">Reference proteome</keyword>
<dbReference type="OrthoDB" id="2739948at2759"/>
<dbReference type="Gene3D" id="1.10.510.10">
    <property type="entry name" value="Transferase(Phosphotransferase) domain 1"/>
    <property type="match status" value="1"/>
</dbReference>
<dbReference type="GO" id="GO:0004672">
    <property type="term" value="F:protein kinase activity"/>
    <property type="evidence" value="ECO:0007669"/>
    <property type="project" value="InterPro"/>
</dbReference>
<dbReference type="GO" id="GO:0005524">
    <property type="term" value="F:ATP binding"/>
    <property type="evidence" value="ECO:0007669"/>
    <property type="project" value="InterPro"/>
</dbReference>
<dbReference type="EMBL" id="JANBUH010000325">
    <property type="protein sequence ID" value="KAJ2752065.1"/>
    <property type="molecule type" value="Genomic_DNA"/>
</dbReference>
<evidence type="ECO:0000313" key="2">
    <source>
        <dbReference type="EMBL" id="KAJ2752065.1"/>
    </source>
</evidence>
<protein>
    <recommendedName>
        <fullName evidence="1">Protein kinase domain-containing protein</fullName>
    </recommendedName>
</protein>
<comment type="caution">
    <text evidence="2">The sequence shown here is derived from an EMBL/GenBank/DDBJ whole genome shotgun (WGS) entry which is preliminary data.</text>
</comment>
<sequence>MDKQEFLGLMEKLDLGNKYSAYYTQAGGAFLNIAELPVLGPASSSSTSILERVYVAAFKVMLTKLADTIKEGLMPEDSKLSFLVLNGQAKSYCPQDLRPDLLFFEQNTKKLRFATAHILFEAKRQMDEEEAYSEHLGQVAQYAFTLKTAQPMRRYIPVFFLYGCQLNLLVFTNSRYFKTNIRSVLHDNADFKPVRTNLVSKSLQRLWFLSPLPPREFGHLVPTPGIPWELYINNTEISDTSSYARPAILTDESTATSRRLTNVKLIGKKVNIIGRCTFLFTATYNNMAVVFRMTWIRTNRLPEGAIYKILMDNGVPNIPTIYDSGVVVTDIGDYRLEYLIMEHCGTPIVEHILQMRTNNKPASKVAKFARDCVSTVTKMLAAALCAKVLHRDVSPGNIAVKGNRIFVINWGCAKFVDPPTPEQAADITLR</sequence>
<dbReference type="SUPFAM" id="SSF56112">
    <property type="entry name" value="Protein kinase-like (PK-like)"/>
    <property type="match status" value="1"/>
</dbReference>